<keyword evidence="5" id="KW-1185">Reference proteome</keyword>
<accession>A0A918Z6Y3</accession>
<dbReference type="GO" id="GO:0000160">
    <property type="term" value="P:phosphorelay signal transduction system"/>
    <property type="evidence" value="ECO:0007669"/>
    <property type="project" value="InterPro"/>
</dbReference>
<dbReference type="PROSITE" id="PS51755">
    <property type="entry name" value="OMPR_PHOB"/>
    <property type="match status" value="1"/>
</dbReference>
<dbReference type="GO" id="GO:0006355">
    <property type="term" value="P:regulation of DNA-templated transcription"/>
    <property type="evidence" value="ECO:0007669"/>
    <property type="project" value="InterPro"/>
</dbReference>
<reference evidence="4" key="1">
    <citation type="journal article" date="2014" name="Int. J. Syst. Evol. Microbiol.">
        <title>Complete genome sequence of Corynebacterium casei LMG S-19264T (=DSM 44701T), isolated from a smear-ripened cheese.</title>
        <authorList>
            <consortium name="US DOE Joint Genome Institute (JGI-PGF)"/>
            <person name="Walter F."/>
            <person name="Albersmeier A."/>
            <person name="Kalinowski J."/>
            <person name="Ruckert C."/>
        </authorList>
    </citation>
    <scope>NUCLEOTIDE SEQUENCE</scope>
    <source>
        <strain evidence="4">CGMCC 4.7403</strain>
    </source>
</reference>
<evidence type="ECO:0000313" key="5">
    <source>
        <dbReference type="Proteomes" id="UP000603227"/>
    </source>
</evidence>
<dbReference type="InterPro" id="IPR036388">
    <property type="entry name" value="WH-like_DNA-bd_sf"/>
</dbReference>
<gene>
    <name evidence="4" type="ORF">GCM10017771_58640</name>
</gene>
<name>A0A918Z6Y3_9ACTN</name>
<reference evidence="4" key="2">
    <citation type="submission" date="2020-09" db="EMBL/GenBank/DDBJ databases">
        <authorList>
            <person name="Sun Q."/>
            <person name="Zhou Y."/>
        </authorList>
    </citation>
    <scope>NUCLEOTIDE SEQUENCE</scope>
    <source>
        <strain evidence="4">CGMCC 4.7403</strain>
    </source>
</reference>
<dbReference type="Proteomes" id="UP000603227">
    <property type="component" value="Unassembled WGS sequence"/>
</dbReference>
<dbReference type="GO" id="GO:0003677">
    <property type="term" value="F:DNA binding"/>
    <property type="evidence" value="ECO:0007669"/>
    <property type="project" value="UniProtKB-UniRule"/>
</dbReference>
<dbReference type="InterPro" id="IPR016032">
    <property type="entry name" value="Sig_transdc_resp-reg_C-effctor"/>
</dbReference>
<evidence type="ECO:0000259" key="3">
    <source>
        <dbReference type="PROSITE" id="PS51755"/>
    </source>
</evidence>
<dbReference type="EMBL" id="BNAT01000023">
    <property type="protein sequence ID" value="GHE39721.1"/>
    <property type="molecule type" value="Genomic_DNA"/>
</dbReference>
<dbReference type="InterPro" id="IPR001867">
    <property type="entry name" value="OmpR/PhoB-type_DNA-bd"/>
</dbReference>
<dbReference type="Gene3D" id="1.10.10.10">
    <property type="entry name" value="Winged helix-like DNA-binding domain superfamily/Winged helix DNA-binding domain"/>
    <property type="match status" value="1"/>
</dbReference>
<organism evidence="4 5">
    <name type="scientific">Streptomyces capitiformicae</name>
    <dbReference type="NCBI Taxonomy" id="2014920"/>
    <lineage>
        <taxon>Bacteria</taxon>
        <taxon>Bacillati</taxon>
        <taxon>Actinomycetota</taxon>
        <taxon>Actinomycetes</taxon>
        <taxon>Kitasatosporales</taxon>
        <taxon>Streptomycetaceae</taxon>
        <taxon>Streptomyces</taxon>
    </lineage>
</organism>
<dbReference type="SUPFAM" id="SSF46894">
    <property type="entry name" value="C-terminal effector domain of the bipartite response regulators"/>
    <property type="match status" value="1"/>
</dbReference>
<evidence type="ECO:0000256" key="2">
    <source>
        <dbReference type="PROSITE-ProRule" id="PRU01091"/>
    </source>
</evidence>
<sequence length="159" mass="16501">MVGAVQVTVLIATLHPVPAIVGAGPDGAAEATAAQEAGAVPHGNHGARHTPAVTPTASAAGAGTAQDFHNTPAAVPEADAAQTLVAGDIELDIPGFHVFVRGRSLLLPVREFPQLRYLMERPDKVVSRRELTKAGMGYRLECGREDSDSVPARRKVNAG</sequence>
<proteinExistence type="predicted"/>
<feature type="DNA-binding region" description="OmpR/PhoB-type" evidence="2">
    <location>
        <begin position="81"/>
        <end position="159"/>
    </location>
</feature>
<keyword evidence="1 2" id="KW-0238">DNA-binding</keyword>
<evidence type="ECO:0000313" key="4">
    <source>
        <dbReference type="EMBL" id="GHE39721.1"/>
    </source>
</evidence>
<comment type="caution">
    <text evidence="4">The sequence shown here is derived from an EMBL/GenBank/DDBJ whole genome shotgun (WGS) entry which is preliminary data.</text>
</comment>
<feature type="domain" description="OmpR/PhoB-type" evidence="3">
    <location>
        <begin position="81"/>
        <end position="159"/>
    </location>
</feature>
<protein>
    <recommendedName>
        <fullName evidence="3">OmpR/PhoB-type domain-containing protein</fullName>
    </recommendedName>
</protein>
<evidence type="ECO:0000256" key="1">
    <source>
        <dbReference type="ARBA" id="ARBA00023125"/>
    </source>
</evidence>
<dbReference type="AlphaFoldDB" id="A0A918Z6Y3"/>